<organism evidence="2 3">
    <name type="scientific">Fluviicoccus keumensis</name>
    <dbReference type="NCBI Taxonomy" id="1435465"/>
    <lineage>
        <taxon>Bacteria</taxon>
        <taxon>Pseudomonadati</taxon>
        <taxon>Pseudomonadota</taxon>
        <taxon>Gammaproteobacteria</taxon>
        <taxon>Moraxellales</taxon>
        <taxon>Moraxellaceae</taxon>
        <taxon>Fluviicoccus</taxon>
    </lineage>
</organism>
<name>A0A4Q7Z6L5_9GAMM</name>
<dbReference type="Proteomes" id="UP000292423">
    <property type="component" value="Unassembled WGS sequence"/>
</dbReference>
<evidence type="ECO:0000313" key="3">
    <source>
        <dbReference type="Proteomes" id="UP000292423"/>
    </source>
</evidence>
<evidence type="ECO:0000256" key="1">
    <source>
        <dbReference type="SAM" id="Phobius"/>
    </source>
</evidence>
<protein>
    <submittedName>
        <fullName evidence="2">Uncharacterized protein</fullName>
    </submittedName>
</protein>
<feature type="transmembrane region" description="Helical" evidence="1">
    <location>
        <begin position="20"/>
        <end position="39"/>
    </location>
</feature>
<dbReference type="EMBL" id="SHKX01000012">
    <property type="protein sequence ID" value="RZU45365.1"/>
    <property type="molecule type" value="Genomic_DNA"/>
</dbReference>
<sequence>MIICRYTINFVSETISISKSAYSIFLLLFGIFYNHTTILTPKKNIGCKK</sequence>
<reference evidence="2 3" key="1">
    <citation type="submission" date="2019-02" db="EMBL/GenBank/DDBJ databases">
        <title>Genomic Encyclopedia of Type Strains, Phase IV (KMG-IV): sequencing the most valuable type-strain genomes for metagenomic binning, comparative biology and taxonomic classification.</title>
        <authorList>
            <person name="Goeker M."/>
        </authorList>
    </citation>
    <scope>NUCLEOTIDE SEQUENCE [LARGE SCALE GENOMIC DNA]</scope>
    <source>
        <strain evidence="2 3">DSM 105135</strain>
    </source>
</reference>
<keyword evidence="1" id="KW-0472">Membrane</keyword>
<proteinExistence type="predicted"/>
<keyword evidence="1" id="KW-1133">Transmembrane helix</keyword>
<keyword evidence="3" id="KW-1185">Reference proteome</keyword>
<gene>
    <name evidence="2" type="ORF">EV700_2185</name>
</gene>
<evidence type="ECO:0000313" key="2">
    <source>
        <dbReference type="EMBL" id="RZU45365.1"/>
    </source>
</evidence>
<dbReference type="AlphaFoldDB" id="A0A4Q7Z6L5"/>
<comment type="caution">
    <text evidence="2">The sequence shown here is derived from an EMBL/GenBank/DDBJ whole genome shotgun (WGS) entry which is preliminary data.</text>
</comment>
<accession>A0A4Q7Z6L5</accession>
<keyword evidence="1" id="KW-0812">Transmembrane</keyword>